<evidence type="ECO:0000259" key="2">
    <source>
        <dbReference type="Pfam" id="PF00534"/>
    </source>
</evidence>
<reference evidence="5" key="1">
    <citation type="submission" date="2016-01" db="EMBL/GenBank/DDBJ databases">
        <authorList>
            <person name="Regsiter A."/>
            <person name="william w."/>
        </authorList>
    </citation>
    <scope>NUCLEOTIDE SEQUENCE [LARGE SCALE GENOMIC DNA]</scope>
    <source>
        <strain evidence="5">CFBP 6623</strain>
    </source>
</reference>
<dbReference type="GO" id="GO:0009103">
    <property type="term" value="P:lipopolysaccharide biosynthetic process"/>
    <property type="evidence" value="ECO:0007669"/>
    <property type="project" value="TreeGrafter"/>
</dbReference>
<evidence type="ECO:0000256" key="1">
    <source>
        <dbReference type="ARBA" id="ARBA00022679"/>
    </source>
</evidence>
<dbReference type="RefSeq" id="WP_080842826.1">
    <property type="nucleotide sequence ID" value="NZ_LT009724.1"/>
</dbReference>
<dbReference type="Pfam" id="PF00534">
    <property type="entry name" value="Glycos_transf_1"/>
    <property type="match status" value="1"/>
</dbReference>
<keyword evidence="1 4" id="KW-0808">Transferase</keyword>
<proteinExistence type="predicted"/>
<organism evidence="4 5">
    <name type="scientific">Agrobacterium tomkonis CFBP 6623</name>
    <dbReference type="NCBI Taxonomy" id="1183432"/>
    <lineage>
        <taxon>Bacteria</taxon>
        <taxon>Pseudomonadati</taxon>
        <taxon>Pseudomonadota</taxon>
        <taxon>Alphaproteobacteria</taxon>
        <taxon>Hyphomicrobiales</taxon>
        <taxon>Rhizobiaceae</taxon>
        <taxon>Rhizobium/Agrobacterium group</taxon>
        <taxon>Agrobacterium</taxon>
        <taxon>Agrobacterium tumefaciens complex</taxon>
    </lineage>
</organism>
<evidence type="ECO:0000259" key="3">
    <source>
        <dbReference type="Pfam" id="PF13439"/>
    </source>
</evidence>
<dbReference type="CDD" id="cd03809">
    <property type="entry name" value="GT4_MtfB-like"/>
    <property type="match status" value="1"/>
</dbReference>
<sequence length="343" mass="38177">MRLRSGDTYAPTTTVFADRRWPEETGIGKVQTEIEARLPADLRIVDVKVRGRIGSPLSPLSISHSLAGRGGKGVFFSAGFVPPLVTKLPSVVVVHDLTHRRFYGKTKRAYYDLIYRPLYRRCAAVICVSEYTRQEFMDWSGMPSDKVHLVYNGTEQMFREDGLRHSPGYPYIFYGGNHRSYKNLDRLVRAYATSSLPGRGIRLVLTGNPNNELQALATELGIDRNLIFTGRLPSEQIPSLYRGALAVAYVSLFEGFGLPIVEAYACGVPVITSNVSAMPEVAGGGALLVDPQSVEEIREGLDRITSDEAFRQHLITSGRKRREDFDWGVSARHLWEIVKGAAI</sequence>
<dbReference type="Gene3D" id="3.40.50.2000">
    <property type="entry name" value="Glycogen Phosphorylase B"/>
    <property type="match status" value="2"/>
</dbReference>
<name>A0A1S7R2U9_9HYPH</name>
<feature type="domain" description="Glycosyl transferase family 1" evidence="2">
    <location>
        <begin position="165"/>
        <end position="321"/>
    </location>
</feature>
<evidence type="ECO:0000313" key="4">
    <source>
        <dbReference type="EMBL" id="CUX45630.1"/>
    </source>
</evidence>
<dbReference type="STRING" id="1183432.AGR3A_Lc120043"/>
<accession>A0A1S7R2U9</accession>
<dbReference type="GO" id="GO:0016757">
    <property type="term" value="F:glycosyltransferase activity"/>
    <property type="evidence" value="ECO:0007669"/>
    <property type="project" value="InterPro"/>
</dbReference>
<dbReference type="PANTHER" id="PTHR46401:SF2">
    <property type="entry name" value="GLYCOSYLTRANSFERASE WBBK-RELATED"/>
    <property type="match status" value="1"/>
</dbReference>
<protein>
    <submittedName>
        <fullName evidence="4">Glycosyl transferase, group 1</fullName>
    </submittedName>
</protein>
<dbReference type="EMBL" id="FBWK01000048">
    <property type="protein sequence ID" value="CUX45630.1"/>
    <property type="molecule type" value="Genomic_DNA"/>
</dbReference>
<dbReference type="SUPFAM" id="SSF53756">
    <property type="entry name" value="UDP-Glycosyltransferase/glycogen phosphorylase"/>
    <property type="match status" value="1"/>
</dbReference>
<dbReference type="InterPro" id="IPR001296">
    <property type="entry name" value="Glyco_trans_1"/>
</dbReference>
<feature type="domain" description="Glycosyltransferase subfamily 4-like N-terminal" evidence="3">
    <location>
        <begin position="84"/>
        <end position="154"/>
    </location>
</feature>
<dbReference type="PANTHER" id="PTHR46401">
    <property type="entry name" value="GLYCOSYLTRANSFERASE WBBK-RELATED"/>
    <property type="match status" value="1"/>
</dbReference>
<dbReference type="Pfam" id="PF13439">
    <property type="entry name" value="Glyco_transf_4"/>
    <property type="match status" value="1"/>
</dbReference>
<gene>
    <name evidence="4" type="ORF">AGR3A_Lc120043</name>
</gene>
<dbReference type="Proteomes" id="UP000191988">
    <property type="component" value="Unassembled WGS sequence"/>
</dbReference>
<evidence type="ECO:0000313" key="5">
    <source>
        <dbReference type="Proteomes" id="UP000191988"/>
    </source>
</evidence>
<dbReference type="AlphaFoldDB" id="A0A1S7R2U9"/>
<dbReference type="InterPro" id="IPR028098">
    <property type="entry name" value="Glyco_trans_4-like_N"/>
</dbReference>
<keyword evidence="5" id="KW-1185">Reference proteome</keyword>